<dbReference type="SUPFAM" id="SSF56112">
    <property type="entry name" value="Protein kinase-like (PK-like)"/>
    <property type="match status" value="1"/>
</dbReference>
<keyword evidence="5" id="KW-0808">Transferase</keyword>
<keyword evidence="1" id="KW-0547">Nucleotide-binding</keyword>
<dbReference type="InterPro" id="IPR045269">
    <property type="entry name" value="Atg1-like"/>
</dbReference>
<evidence type="ECO:0000313" key="5">
    <source>
        <dbReference type="EMBL" id="HIQ32734.1"/>
    </source>
</evidence>
<organism evidence="5 6">
    <name type="scientific">Methanothermococcus okinawensis</name>
    <dbReference type="NCBI Taxonomy" id="155863"/>
    <lineage>
        <taxon>Archaea</taxon>
        <taxon>Methanobacteriati</taxon>
        <taxon>Methanobacteriota</taxon>
        <taxon>Methanomada group</taxon>
        <taxon>Methanococci</taxon>
        <taxon>Methanococcales</taxon>
        <taxon>Methanococcaceae</taxon>
        <taxon>Methanothermococcus</taxon>
    </lineage>
</organism>
<gene>
    <name evidence="5" type="ORF">EYH55_04565</name>
</gene>
<proteinExistence type="predicted"/>
<dbReference type="GO" id="GO:0004674">
    <property type="term" value="F:protein serine/threonine kinase activity"/>
    <property type="evidence" value="ECO:0007669"/>
    <property type="project" value="UniProtKB-KW"/>
</dbReference>
<dbReference type="GO" id="GO:0005737">
    <property type="term" value="C:cytoplasm"/>
    <property type="evidence" value="ECO:0007669"/>
    <property type="project" value="TreeGrafter"/>
</dbReference>
<comment type="caution">
    <text evidence="5">The sequence shown here is derived from an EMBL/GenBank/DDBJ whole genome shotgun (WGS) entry which is preliminary data.</text>
</comment>
<dbReference type="Proteomes" id="UP000623215">
    <property type="component" value="Unassembled WGS sequence"/>
</dbReference>
<protein>
    <submittedName>
        <fullName evidence="5">Serine/threonine protein kinase</fullName>
    </submittedName>
</protein>
<feature type="transmembrane region" description="Helical" evidence="3">
    <location>
        <begin position="6"/>
        <end position="24"/>
    </location>
</feature>
<evidence type="ECO:0000256" key="3">
    <source>
        <dbReference type="SAM" id="Phobius"/>
    </source>
</evidence>
<keyword evidence="3" id="KW-1133">Transmembrane helix</keyword>
<keyword evidence="2" id="KW-0067">ATP-binding</keyword>
<reference evidence="5" key="1">
    <citation type="journal article" date="2020" name="ISME J.">
        <title>Gammaproteobacteria mediating utilization of methyl-, sulfur- and petroleum organic compounds in deep ocean hydrothermal plumes.</title>
        <authorList>
            <person name="Zhou Z."/>
            <person name="Liu Y."/>
            <person name="Pan J."/>
            <person name="Cron B.R."/>
            <person name="Toner B.M."/>
            <person name="Anantharaman K."/>
            <person name="Breier J.A."/>
            <person name="Dick G.J."/>
            <person name="Li M."/>
        </authorList>
    </citation>
    <scope>NUCLEOTIDE SEQUENCE</scope>
    <source>
        <strain evidence="5">SZUA-1534</strain>
    </source>
</reference>
<evidence type="ECO:0000256" key="1">
    <source>
        <dbReference type="ARBA" id="ARBA00022741"/>
    </source>
</evidence>
<sequence>MVFYILYFIFSLIFLVIIEVMVEISSIFSLLAIWLSGVFIYYSTVVFGHFSARTYLQGIEGSKSWTEDVETSKDIIPGSPKEVSGDKLEEILTRKYLKLKEYVKEVLRGVKEGEVIRNKRINELIKREIDTLSKLENLEGFKIFTIDGKPALVHRGGEMVIYTTPALSLIKASKSPQFEKIKDRVQKMHFEPYKRENRVFLRGFDLEGNRKFSDVQLFIWDFRDINILKREVERIIRGILREEGISESTNTIPDFPEELLEKYIPLEKLGEGGFGKVFKVKRRGGTLPLAVKVPKLEESAKKYLMKEIEVWRNLNHPNIVKLYDAFLEPIPHIEMEYVEGYKVNGEVIRDLERYRKPVDPQEAIRLVKEIGEGLKHAHDRDIIHRDIKPSNILLTDNLTPKITDWGLAKVGMRSTTTTVTKGLTLLYSAPEQIDEIEYGKTDKRTDIYQLGVLFYELLTGRLPYEGITPAQISLKITNPNIKPIPPSKIDPKLSIFDGIFEKLLAKRKEDRYQSIDEFLEALNSIEEIVREKEKFKNTLHITTEKLKISRDKGEIERLTRELIDASVKLALNCARINDKVGLLDTLEVLRGYVRSEENREELERAISYIEHLIKEGVPIGEDTLERLEVLLNRIRREYY</sequence>
<dbReference type="EMBL" id="DQVW01000083">
    <property type="protein sequence ID" value="HIQ32734.1"/>
    <property type="molecule type" value="Genomic_DNA"/>
</dbReference>
<evidence type="ECO:0000259" key="4">
    <source>
        <dbReference type="PROSITE" id="PS50011"/>
    </source>
</evidence>
<dbReference type="InterPro" id="IPR017441">
    <property type="entry name" value="Protein_kinase_ATP_BS"/>
</dbReference>
<dbReference type="PROSITE" id="PS00107">
    <property type="entry name" value="PROTEIN_KINASE_ATP"/>
    <property type="match status" value="1"/>
</dbReference>
<dbReference type="GO" id="GO:0005524">
    <property type="term" value="F:ATP binding"/>
    <property type="evidence" value="ECO:0007669"/>
    <property type="project" value="UniProtKB-KW"/>
</dbReference>
<name>A0A833A1T5_9EURY</name>
<keyword evidence="3" id="KW-0812">Transmembrane</keyword>
<dbReference type="Gene3D" id="1.10.510.10">
    <property type="entry name" value="Transferase(Phosphotransferase) domain 1"/>
    <property type="match status" value="1"/>
</dbReference>
<keyword evidence="3" id="KW-0472">Membrane</keyword>
<evidence type="ECO:0000256" key="2">
    <source>
        <dbReference type="ARBA" id="ARBA00022840"/>
    </source>
</evidence>
<dbReference type="InterPro" id="IPR011009">
    <property type="entry name" value="Kinase-like_dom_sf"/>
</dbReference>
<feature type="transmembrane region" description="Helical" evidence="3">
    <location>
        <begin position="31"/>
        <end position="50"/>
    </location>
</feature>
<dbReference type="PROSITE" id="PS50011">
    <property type="entry name" value="PROTEIN_KINASE_DOM"/>
    <property type="match status" value="1"/>
</dbReference>
<dbReference type="SMART" id="SM00220">
    <property type="entry name" value="S_TKc"/>
    <property type="match status" value="1"/>
</dbReference>
<dbReference type="CDD" id="cd14014">
    <property type="entry name" value="STKc_PknB_like"/>
    <property type="match status" value="1"/>
</dbReference>
<dbReference type="InterPro" id="IPR000719">
    <property type="entry name" value="Prot_kinase_dom"/>
</dbReference>
<feature type="domain" description="Protein kinase" evidence="4">
    <location>
        <begin position="263"/>
        <end position="529"/>
    </location>
</feature>
<dbReference type="InterPro" id="IPR008271">
    <property type="entry name" value="Ser/Thr_kinase_AS"/>
</dbReference>
<keyword evidence="5" id="KW-0418">Kinase</keyword>
<dbReference type="PROSITE" id="PS00108">
    <property type="entry name" value="PROTEIN_KINASE_ST"/>
    <property type="match status" value="1"/>
</dbReference>
<keyword evidence="5" id="KW-0723">Serine/threonine-protein kinase</keyword>
<dbReference type="AlphaFoldDB" id="A0A833A1T5"/>
<dbReference type="PANTHER" id="PTHR24348">
    <property type="entry name" value="SERINE/THREONINE-PROTEIN KINASE UNC-51-RELATED"/>
    <property type="match status" value="1"/>
</dbReference>
<dbReference type="Pfam" id="PF00069">
    <property type="entry name" value="Pkinase"/>
    <property type="match status" value="1"/>
</dbReference>
<evidence type="ECO:0000313" key="6">
    <source>
        <dbReference type="Proteomes" id="UP000623215"/>
    </source>
</evidence>
<accession>A0A833A1T5</accession>